<dbReference type="Gene3D" id="3.90.550.10">
    <property type="entry name" value="Spore Coat Polysaccharide Biosynthesis Protein SpsA, Chain A"/>
    <property type="match status" value="1"/>
</dbReference>
<gene>
    <name evidence="8" type="ORF">IAB28_04575</name>
</gene>
<reference evidence="8" key="1">
    <citation type="submission" date="2020-10" db="EMBL/GenBank/DDBJ databases">
        <authorList>
            <person name="Gilroy R."/>
        </authorList>
    </citation>
    <scope>NUCLEOTIDE SEQUENCE</scope>
    <source>
        <strain evidence="8">CHK180-2868</strain>
    </source>
</reference>
<feature type="region of interest" description="Disordered" evidence="5">
    <location>
        <begin position="334"/>
        <end position="375"/>
    </location>
</feature>
<evidence type="ECO:0000256" key="2">
    <source>
        <dbReference type="ARBA" id="ARBA00006739"/>
    </source>
</evidence>
<comment type="caution">
    <text evidence="8">The sequence shown here is derived from an EMBL/GenBank/DDBJ whole genome shotgun (WGS) entry which is preliminary data.</text>
</comment>
<comment type="pathway">
    <text evidence="1">Cell wall biogenesis; cell wall polysaccharide biosynthesis.</text>
</comment>
<evidence type="ECO:0000256" key="6">
    <source>
        <dbReference type="SAM" id="Phobius"/>
    </source>
</evidence>
<evidence type="ECO:0000256" key="4">
    <source>
        <dbReference type="ARBA" id="ARBA00022679"/>
    </source>
</evidence>
<dbReference type="InterPro" id="IPR001173">
    <property type="entry name" value="Glyco_trans_2-like"/>
</dbReference>
<dbReference type="AlphaFoldDB" id="A0A9D1D4Z9"/>
<feature type="compositionally biased region" description="Basic and acidic residues" evidence="5">
    <location>
        <begin position="340"/>
        <end position="353"/>
    </location>
</feature>
<evidence type="ECO:0000259" key="7">
    <source>
        <dbReference type="Pfam" id="PF00535"/>
    </source>
</evidence>
<evidence type="ECO:0000313" key="9">
    <source>
        <dbReference type="Proteomes" id="UP000824250"/>
    </source>
</evidence>
<reference evidence="8" key="2">
    <citation type="journal article" date="2021" name="PeerJ">
        <title>Extensive microbial diversity within the chicken gut microbiome revealed by metagenomics and culture.</title>
        <authorList>
            <person name="Gilroy R."/>
            <person name="Ravi A."/>
            <person name="Getino M."/>
            <person name="Pursley I."/>
            <person name="Horton D.L."/>
            <person name="Alikhan N.F."/>
            <person name="Baker D."/>
            <person name="Gharbi K."/>
            <person name="Hall N."/>
            <person name="Watson M."/>
            <person name="Adriaenssens E.M."/>
            <person name="Foster-Nyarko E."/>
            <person name="Jarju S."/>
            <person name="Secka A."/>
            <person name="Antonio M."/>
            <person name="Oren A."/>
            <person name="Chaudhuri R.R."/>
            <person name="La Ragione R."/>
            <person name="Hildebrand F."/>
            <person name="Pallen M.J."/>
        </authorList>
    </citation>
    <scope>NUCLEOTIDE SEQUENCE</scope>
    <source>
        <strain evidence="8">CHK180-2868</strain>
    </source>
</reference>
<keyword evidence="6" id="KW-0472">Membrane</keyword>
<dbReference type="SUPFAM" id="SSF53448">
    <property type="entry name" value="Nucleotide-diphospho-sugar transferases"/>
    <property type="match status" value="1"/>
</dbReference>
<dbReference type="InterPro" id="IPR029044">
    <property type="entry name" value="Nucleotide-diphossugar_trans"/>
</dbReference>
<dbReference type="PANTHER" id="PTHR43179:SF12">
    <property type="entry name" value="GALACTOFURANOSYLTRANSFERASE GLFT2"/>
    <property type="match status" value="1"/>
</dbReference>
<protein>
    <submittedName>
        <fullName evidence="8">Glycosyltransferase family 2 protein</fullName>
    </submittedName>
</protein>
<keyword evidence="4" id="KW-0808">Transferase</keyword>
<evidence type="ECO:0000256" key="3">
    <source>
        <dbReference type="ARBA" id="ARBA00022676"/>
    </source>
</evidence>
<dbReference type="CDD" id="cd04186">
    <property type="entry name" value="GT_2_like_c"/>
    <property type="match status" value="1"/>
</dbReference>
<comment type="similarity">
    <text evidence="2">Belongs to the glycosyltransferase 2 family.</text>
</comment>
<keyword evidence="6" id="KW-1133">Transmembrane helix</keyword>
<dbReference type="Pfam" id="PF00535">
    <property type="entry name" value="Glycos_transf_2"/>
    <property type="match status" value="1"/>
</dbReference>
<dbReference type="Proteomes" id="UP000824250">
    <property type="component" value="Unassembled WGS sequence"/>
</dbReference>
<keyword evidence="3" id="KW-0328">Glycosyltransferase</keyword>
<proteinExistence type="inferred from homology"/>
<organism evidence="8 9">
    <name type="scientific">Candidatus Copromonas faecavium</name>
    <name type="common">nom. illeg.</name>
    <dbReference type="NCBI Taxonomy" id="2840740"/>
    <lineage>
        <taxon>Bacteria</taxon>
        <taxon>Bacillati</taxon>
        <taxon>Bacillota</taxon>
        <taxon>Clostridia</taxon>
        <taxon>Lachnospirales</taxon>
        <taxon>Lachnospiraceae</taxon>
        <taxon>Candidatus Copromonas (nom. illeg.)</taxon>
    </lineage>
</organism>
<evidence type="ECO:0000256" key="1">
    <source>
        <dbReference type="ARBA" id="ARBA00004776"/>
    </source>
</evidence>
<accession>A0A9D1D4Z9</accession>
<keyword evidence="6" id="KW-0812">Transmembrane</keyword>
<dbReference type="EMBL" id="DVGC01000025">
    <property type="protein sequence ID" value="HIR05222.1"/>
    <property type="molecule type" value="Genomic_DNA"/>
</dbReference>
<dbReference type="PANTHER" id="PTHR43179">
    <property type="entry name" value="RHAMNOSYLTRANSFERASE WBBL"/>
    <property type="match status" value="1"/>
</dbReference>
<name>A0A9D1D4Z9_9FIRM</name>
<evidence type="ECO:0000313" key="8">
    <source>
        <dbReference type="EMBL" id="HIR05222.1"/>
    </source>
</evidence>
<feature type="transmembrane region" description="Helical" evidence="6">
    <location>
        <begin position="252"/>
        <end position="273"/>
    </location>
</feature>
<sequence>MKRSFRRENPNAQTTIIIPNYNGLDFLEPCLESLSRQTVHDFKVLVVDNGSSDGSVEWLREREIPSVFLEENTGFPGAVNVGIREADTPFVLLLNNDTTVDPRFVEFMERAIQRSERIFSVSSRILQMYQPELMDDAGDLYTVMGWACQRGVGREAKRYGRPCRIFSACACAAIYRREIFQQIGCFDEAHFAYLEDIDVGYRARLYGYDNVYCPEAVVYHVGSGTSGSRYNAFKVRLAARNNIYLLYKNMRLWQLILNGPFLLAGMAVKYLFFKNMGYGKEYLSSLLEGIQTAGRQKRVPSSPGRFQRELAIQLELMAGTAVYIYELFRRRTSGAGKTGTPKETEDSASKAVRESILQGAEGGKNGTAPGKKQES</sequence>
<evidence type="ECO:0000256" key="5">
    <source>
        <dbReference type="SAM" id="MobiDB-lite"/>
    </source>
</evidence>
<dbReference type="GO" id="GO:0016757">
    <property type="term" value="F:glycosyltransferase activity"/>
    <property type="evidence" value="ECO:0007669"/>
    <property type="project" value="UniProtKB-KW"/>
</dbReference>
<feature type="domain" description="Glycosyltransferase 2-like" evidence="7">
    <location>
        <begin position="15"/>
        <end position="183"/>
    </location>
</feature>